<dbReference type="AlphaFoldDB" id="A0A494X5T1"/>
<dbReference type="Proteomes" id="UP000280434">
    <property type="component" value="Unassembled WGS sequence"/>
</dbReference>
<dbReference type="EMBL" id="RBZV01000023">
    <property type="protein sequence ID" value="RKP43349.1"/>
    <property type="molecule type" value="Genomic_DNA"/>
</dbReference>
<sequence length="180" mass="20936">MNELTVGLNAWIIQDGNYDDFKRGESHKLALEFGGSALTPSYERAVRCKHNDTSRYDVVAQVVFSTPEVWVIDFGVKVFSESRPPRFAKIGQWVEGEIWLGVDPFFYKERLHRMPRMPNLFVEWVVARIQLEATPWIEEISGIRRLLKRDSEREEWIDRAETDAWADDGGLAEYLLSLSR</sequence>
<accession>A0A494X5T1</accession>
<organism evidence="1 2">
    <name type="scientific">Trinickia fusca</name>
    <dbReference type="NCBI Taxonomy" id="2419777"/>
    <lineage>
        <taxon>Bacteria</taxon>
        <taxon>Pseudomonadati</taxon>
        <taxon>Pseudomonadota</taxon>
        <taxon>Betaproteobacteria</taxon>
        <taxon>Burkholderiales</taxon>
        <taxon>Burkholderiaceae</taxon>
        <taxon>Trinickia</taxon>
    </lineage>
</organism>
<proteinExistence type="predicted"/>
<comment type="caution">
    <text evidence="1">The sequence shown here is derived from an EMBL/GenBank/DDBJ whole genome shotgun (WGS) entry which is preliminary data.</text>
</comment>
<name>A0A494X5T1_9BURK</name>
<evidence type="ECO:0000313" key="2">
    <source>
        <dbReference type="Proteomes" id="UP000280434"/>
    </source>
</evidence>
<reference evidence="1 2" key="1">
    <citation type="submission" date="2018-10" db="EMBL/GenBank/DDBJ databases">
        <title>Paraburkholderia sp. 7MK8-2, isolated from soil.</title>
        <authorList>
            <person name="Gao Z.-H."/>
            <person name="Qiu L.-H."/>
        </authorList>
    </citation>
    <scope>NUCLEOTIDE SEQUENCE [LARGE SCALE GENOMIC DNA]</scope>
    <source>
        <strain evidence="1 2">7MK8-2</strain>
    </source>
</reference>
<protein>
    <submittedName>
        <fullName evidence="1">Uncharacterized protein</fullName>
    </submittedName>
</protein>
<keyword evidence="2" id="KW-1185">Reference proteome</keyword>
<evidence type="ECO:0000313" key="1">
    <source>
        <dbReference type="EMBL" id="RKP43349.1"/>
    </source>
</evidence>
<gene>
    <name evidence="1" type="ORF">D7S89_26475</name>
</gene>